<dbReference type="EMBL" id="CH445363">
    <property type="protein sequence ID" value="EAT76939.1"/>
    <property type="molecule type" value="Genomic_DNA"/>
</dbReference>
<dbReference type="GeneID" id="5982640"/>
<dbReference type="AlphaFoldDB" id="Q0TXT0"/>
<dbReference type="RefSeq" id="XP_001805710.1">
    <property type="nucleotide sequence ID" value="XM_001805658.1"/>
</dbReference>
<gene>
    <name evidence="1" type="ORF">SNOG_15564</name>
</gene>
<sequence length="218" mass="24059">MASEALLAAELRPTTSCGLPAKRETRTEAVGSLALEAAVLFGVMACAGGGDIVEGLAVRLGFVELAPGVTESCEEVVDKLGEVELRLLMNTKDTLELQPEEEESKDLTLDDDTMRLFEVEIGLLSEVDDVLVWENEIFVLVELYEGEAVERDLRLEVEVFPGENLPLHLPKPFCHLFPQYEYSPKQSRIHDNNTILGYRLGMVAFTEIADNLFSSSPS</sequence>
<dbReference type="VEuPathDB" id="FungiDB:JI435_155640"/>
<dbReference type="InParanoid" id="Q0TXT0"/>
<proteinExistence type="predicted"/>
<name>Q0TXT0_PHANO</name>
<evidence type="ECO:0000313" key="2">
    <source>
        <dbReference type="Proteomes" id="UP000001055"/>
    </source>
</evidence>
<dbReference type="Proteomes" id="UP000001055">
    <property type="component" value="Unassembled WGS sequence"/>
</dbReference>
<organism evidence="1 2">
    <name type="scientific">Phaeosphaeria nodorum (strain SN15 / ATCC MYA-4574 / FGSC 10173)</name>
    <name type="common">Glume blotch fungus</name>
    <name type="synonym">Parastagonospora nodorum</name>
    <dbReference type="NCBI Taxonomy" id="321614"/>
    <lineage>
        <taxon>Eukaryota</taxon>
        <taxon>Fungi</taxon>
        <taxon>Dikarya</taxon>
        <taxon>Ascomycota</taxon>
        <taxon>Pezizomycotina</taxon>
        <taxon>Dothideomycetes</taxon>
        <taxon>Pleosporomycetidae</taxon>
        <taxon>Pleosporales</taxon>
        <taxon>Pleosporineae</taxon>
        <taxon>Phaeosphaeriaceae</taxon>
        <taxon>Parastagonospora</taxon>
    </lineage>
</organism>
<evidence type="ECO:0000313" key="1">
    <source>
        <dbReference type="EMBL" id="EAT76939.1"/>
    </source>
</evidence>
<reference evidence="2" key="1">
    <citation type="journal article" date="2007" name="Plant Cell">
        <title>Dothideomycete-plant interactions illuminated by genome sequencing and EST analysis of the wheat pathogen Stagonospora nodorum.</title>
        <authorList>
            <person name="Hane J.K."/>
            <person name="Lowe R.G."/>
            <person name="Solomon P.S."/>
            <person name="Tan K.C."/>
            <person name="Schoch C.L."/>
            <person name="Spatafora J.W."/>
            <person name="Crous P.W."/>
            <person name="Kodira C."/>
            <person name="Birren B.W."/>
            <person name="Galagan J.E."/>
            <person name="Torriani S.F."/>
            <person name="McDonald B.A."/>
            <person name="Oliver R.P."/>
        </authorList>
    </citation>
    <scope>NUCLEOTIDE SEQUENCE [LARGE SCALE GENOMIC DNA]</scope>
    <source>
        <strain evidence="2">SN15 / ATCC MYA-4574 / FGSC 10173</strain>
    </source>
</reference>
<protein>
    <submittedName>
        <fullName evidence="1">Uncharacterized protein</fullName>
    </submittedName>
</protein>
<dbReference type="KEGG" id="pno:SNOG_15564"/>
<accession>Q0TXT0</accession>